<keyword evidence="4 6" id="KW-1133">Transmembrane helix</keyword>
<comment type="subcellular location">
    <subcellularLocation>
        <location evidence="1">Cell membrane</location>
        <topology evidence="1">Multi-pass membrane protein</topology>
    </subcellularLocation>
</comment>
<feature type="transmembrane region" description="Helical" evidence="6">
    <location>
        <begin position="295"/>
        <end position="322"/>
    </location>
</feature>
<feature type="transmembrane region" description="Helical" evidence="6">
    <location>
        <begin position="385"/>
        <end position="406"/>
    </location>
</feature>
<dbReference type="PANTHER" id="PTHR30250:SF28">
    <property type="entry name" value="POLYSACCHARIDE BIOSYNTHESIS PROTEIN"/>
    <property type="match status" value="1"/>
</dbReference>
<evidence type="ECO:0000256" key="4">
    <source>
        <dbReference type="ARBA" id="ARBA00022989"/>
    </source>
</evidence>
<dbReference type="GO" id="GO:0005886">
    <property type="term" value="C:plasma membrane"/>
    <property type="evidence" value="ECO:0007669"/>
    <property type="project" value="UniProtKB-SubCell"/>
</dbReference>
<proteinExistence type="predicted"/>
<evidence type="ECO:0000256" key="5">
    <source>
        <dbReference type="ARBA" id="ARBA00023136"/>
    </source>
</evidence>
<dbReference type="STRING" id="188872.SAMN03080602_00696"/>
<dbReference type="AlphaFoldDB" id="A0A1X7ID94"/>
<keyword evidence="5 6" id="KW-0472">Membrane</keyword>
<dbReference type="Proteomes" id="UP000193420">
    <property type="component" value="Unassembled WGS sequence"/>
</dbReference>
<feature type="transmembrane region" description="Helical" evidence="6">
    <location>
        <begin position="216"/>
        <end position="233"/>
    </location>
</feature>
<evidence type="ECO:0000313" key="7">
    <source>
        <dbReference type="EMBL" id="SMG12624.1"/>
    </source>
</evidence>
<sequence>MTISNIVIKKISPAQLFMGSALLVNGGNYLYNLALGRILGPEAFAEAALLITLLLVLSFIGMTFQLVTAKFAVLLSEEDYSHFQNTIYTYSLAFGMAIGIMVIYFAPELQILFQTQNAWMFTIFGVGIPIYFLMSVNRGKYQGFQNFGKLSFTYQTEMWSRLIITVLLLILLPFEPAILVALGIGLSFLFGLIPMDFKEVTIFTKNRLSKANTKKVLQFIGLTAGYELTQIIINNSDILLVKHYFDALEAGLYASLALIGRVVYFVAWMFVMLLLPKVVQKHKDGEPTVPVLSKYIGFIGVLSLGIVMACYLFPGTIINLLFGEAYLSMAPLLWQYALATSLFAISNIFAYYFLSLDHYIPVILSGILGVSQVLLIVLFHSSLTMIVQIQIIVMVALLVAQALYFFSKSIK</sequence>
<feature type="transmembrane region" description="Helical" evidence="6">
    <location>
        <begin position="253"/>
        <end position="275"/>
    </location>
</feature>
<organism evidence="7 8">
    <name type="scientific">Arenibacter troitsensis</name>
    <dbReference type="NCBI Taxonomy" id="188872"/>
    <lineage>
        <taxon>Bacteria</taxon>
        <taxon>Pseudomonadati</taxon>
        <taxon>Bacteroidota</taxon>
        <taxon>Flavobacteriia</taxon>
        <taxon>Flavobacteriales</taxon>
        <taxon>Flavobacteriaceae</taxon>
        <taxon>Arenibacter</taxon>
    </lineage>
</organism>
<keyword evidence="2" id="KW-1003">Cell membrane</keyword>
<evidence type="ECO:0000256" key="2">
    <source>
        <dbReference type="ARBA" id="ARBA00022475"/>
    </source>
</evidence>
<evidence type="ECO:0000256" key="1">
    <source>
        <dbReference type="ARBA" id="ARBA00004651"/>
    </source>
</evidence>
<feature type="transmembrane region" description="Helical" evidence="6">
    <location>
        <begin position="118"/>
        <end position="136"/>
    </location>
</feature>
<feature type="transmembrane region" description="Helical" evidence="6">
    <location>
        <begin position="334"/>
        <end position="354"/>
    </location>
</feature>
<dbReference type="PANTHER" id="PTHR30250">
    <property type="entry name" value="PST FAMILY PREDICTED COLANIC ACID TRANSPORTER"/>
    <property type="match status" value="1"/>
</dbReference>
<keyword evidence="3 6" id="KW-0812">Transmembrane</keyword>
<reference evidence="8" key="1">
    <citation type="submission" date="2017-04" db="EMBL/GenBank/DDBJ databases">
        <authorList>
            <person name="Varghese N."/>
            <person name="Submissions S."/>
        </authorList>
    </citation>
    <scope>NUCLEOTIDE SEQUENCE [LARGE SCALE GENOMIC DNA]</scope>
    <source>
        <strain evidence="8">DSM 19835</strain>
    </source>
</reference>
<dbReference type="Pfam" id="PF13440">
    <property type="entry name" value="Polysacc_synt_3"/>
    <property type="match status" value="1"/>
</dbReference>
<feature type="transmembrane region" description="Helical" evidence="6">
    <location>
        <begin position="359"/>
        <end position="379"/>
    </location>
</feature>
<evidence type="ECO:0000256" key="6">
    <source>
        <dbReference type="SAM" id="Phobius"/>
    </source>
</evidence>
<dbReference type="EMBL" id="FXAO01000001">
    <property type="protein sequence ID" value="SMG12624.1"/>
    <property type="molecule type" value="Genomic_DNA"/>
</dbReference>
<gene>
    <name evidence="7" type="ORF">SAMN03080602_00696</name>
</gene>
<name>A0A1X7ID94_9FLAO</name>
<evidence type="ECO:0000313" key="8">
    <source>
        <dbReference type="Proteomes" id="UP000193420"/>
    </source>
</evidence>
<dbReference type="RefSeq" id="WP_085496149.1">
    <property type="nucleotide sequence ID" value="NZ_FXAO01000001.1"/>
</dbReference>
<feature type="transmembrane region" description="Helical" evidence="6">
    <location>
        <begin position="162"/>
        <end position="195"/>
    </location>
</feature>
<evidence type="ECO:0000256" key="3">
    <source>
        <dbReference type="ARBA" id="ARBA00022692"/>
    </source>
</evidence>
<feature type="transmembrane region" description="Helical" evidence="6">
    <location>
        <begin position="43"/>
        <end position="67"/>
    </location>
</feature>
<feature type="transmembrane region" description="Helical" evidence="6">
    <location>
        <begin position="87"/>
        <end position="106"/>
    </location>
</feature>
<protein>
    <submittedName>
        <fullName evidence="7">Membrane protein involved in the export of O-antigen and teichoic acid</fullName>
    </submittedName>
</protein>
<dbReference type="InterPro" id="IPR050833">
    <property type="entry name" value="Poly_Biosynth_Transport"/>
</dbReference>
<dbReference type="OrthoDB" id="105016at2"/>
<keyword evidence="8" id="KW-1185">Reference proteome</keyword>
<accession>A0A1X7ID94</accession>